<name>A0A5B8UJ44_9BACT</name>
<dbReference type="RefSeq" id="WP_146787971.1">
    <property type="nucleotide sequence ID" value="NZ_BAABIO010000003.1"/>
</dbReference>
<protein>
    <submittedName>
        <fullName evidence="1">Uncharacterized protein</fullName>
    </submittedName>
</protein>
<evidence type="ECO:0000313" key="2">
    <source>
        <dbReference type="Proteomes" id="UP000321204"/>
    </source>
</evidence>
<reference evidence="1 2" key="1">
    <citation type="journal article" date="2015" name="Int. J. Syst. Evol. Microbiol.">
        <title>Flavisolibacter ginsenosidimutans sp. nov., with ginsenoside-converting activity isolated from soil used for cultivating ginseng.</title>
        <authorList>
            <person name="Zhao Y."/>
            <person name="Liu Q."/>
            <person name="Kang M.S."/>
            <person name="Jin F."/>
            <person name="Yu H."/>
            <person name="Im W.T."/>
        </authorList>
    </citation>
    <scope>NUCLEOTIDE SEQUENCE [LARGE SCALE GENOMIC DNA]</scope>
    <source>
        <strain evidence="1 2">Gsoil 636</strain>
    </source>
</reference>
<evidence type="ECO:0000313" key="1">
    <source>
        <dbReference type="EMBL" id="QEC56704.1"/>
    </source>
</evidence>
<dbReference type="AlphaFoldDB" id="A0A5B8UJ44"/>
<gene>
    <name evidence="1" type="ORF">FSB75_12615</name>
</gene>
<keyword evidence="2" id="KW-1185">Reference proteome</keyword>
<dbReference type="KEGG" id="fgg:FSB75_12615"/>
<sequence>MTETQLPVSFQLADIQTEQFALIEAAYKETEAEHIKLNSSFRFGFNESDKSILASPRFSFEQKENSFIILEVACIYTIADESWRHMFNAKEHTVTLSKAFAAHIAALSIGTVRGVLHAKTEQTPFNKFMIPLINVAENITEDVLLK</sequence>
<dbReference type="EMBL" id="CP042433">
    <property type="protein sequence ID" value="QEC56704.1"/>
    <property type="molecule type" value="Genomic_DNA"/>
</dbReference>
<proteinExistence type="predicted"/>
<organism evidence="1 2">
    <name type="scientific">Flavisolibacter ginsenosidimutans</name>
    <dbReference type="NCBI Taxonomy" id="661481"/>
    <lineage>
        <taxon>Bacteria</taxon>
        <taxon>Pseudomonadati</taxon>
        <taxon>Bacteroidota</taxon>
        <taxon>Chitinophagia</taxon>
        <taxon>Chitinophagales</taxon>
        <taxon>Chitinophagaceae</taxon>
        <taxon>Flavisolibacter</taxon>
    </lineage>
</organism>
<dbReference type="OrthoDB" id="595022at2"/>
<dbReference type="Proteomes" id="UP000321204">
    <property type="component" value="Chromosome"/>
</dbReference>
<accession>A0A5B8UJ44</accession>